<dbReference type="KEGG" id="dpp:DICPUDRAFT_80920"/>
<feature type="region of interest" description="Disordered" evidence="1">
    <location>
        <begin position="1"/>
        <end position="159"/>
    </location>
</feature>
<dbReference type="GeneID" id="10504531"/>
<feature type="compositionally biased region" description="Basic and acidic residues" evidence="1">
    <location>
        <begin position="44"/>
        <end position="69"/>
    </location>
</feature>
<dbReference type="VEuPathDB" id="AmoebaDB:DICPUDRAFT_80920"/>
<organism evidence="2 3">
    <name type="scientific">Dictyostelium purpureum</name>
    <name type="common">Slime mold</name>
    <dbReference type="NCBI Taxonomy" id="5786"/>
    <lineage>
        <taxon>Eukaryota</taxon>
        <taxon>Amoebozoa</taxon>
        <taxon>Evosea</taxon>
        <taxon>Eumycetozoa</taxon>
        <taxon>Dictyostelia</taxon>
        <taxon>Dictyosteliales</taxon>
        <taxon>Dictyosteliaceae</taxon>
        <taxon>Dictyostelium</taxon>
    </lineage>
</organism>
<keyword evidence="3" id="KW-1185">Reference proteome</keyword>
<accession>F0ZRX9</accession>
<evidence type="ECO:0000313" key="2">
    <source>
        <dbReference type="EMBL" id="EGC33308.1"/>
    </source>
</evidence>
<feature type="region of interest" description="Disordered" evidence="1">
    <location>
        <begin position="179"/>
        <end position="204"/>
    </location>
</feature>
<dbReference type="InParanoid" id="F0ZRX9"/>
<feature type="compositionally biased region" description="Low complexity" evidence="1">
    <location>
        <begin position="179"/>
        <end position="196"/>
    </location>
</feature>
<sequence length="256" mass="28579">MHNCPQGEKDQIQDEDNNRGIYMDSNDGKGEYDANGINSKTRQKRVEKSLERVKMEQFMSKFERSPAKKDCKKKKNGTGSGEESPTQSPQSASLQPSQPSKIKNTMFHSKFPLNKYNSSHTNNQKNNQNTNNHKINNNNSIHNTHNRYSQHSHLPTQHIQQLQQFNKYSSPITIVSSTSTSTTPSISLSSSPTQSPKFQEIPSSPTYPLSFPPLSPVITSTFSPLPPISPTLSSHQSLPPLLPFLSLSHNSESTNS</sequence>
<gene>
    <name evidence="2" type="ORF">DICPUDRAFT_80920</name>
</gene>
<dbReference type="EMBL" id="GL871148">
    <property type="protein sequence ID" value="EGC33308.1"/>
    <property type="molecule type" value="Genomic_DNA"/>
</dbReference>
<dbReference type="Proteomes" id="UP000001064">
    <property type="component" value="Unassembled WGS sequence"/>
</dbReference>
<feature type="compositionally biased region" description="Low complexity" evidence="1">
    <location>
        <begin position="117"/>
        <end position="143"/>
    </location>
</feature>
<feature type="compositionally biased region" description="Basic and acidic residues" evidence="1">
    <location>
        <begin position="7"/>
        <end position="18"/>
    </location>
</feature>
<dbReference type="RefSeq" id="XP_003290164.1">
    <property type="nucleotide sequence ID" value="XM_003290116.1"/>
</dbReference>
<reference evidence="3" key="1">
    <citation type="journal article" date="2011" name="Genome Biol.">
        <title>Comparative genomics of the social amoebae Dictyostelium discoideum and Dictyostelium purpureum.</title>
        <authorList>
            <consortium name="US DOE Joint Genome Institute (JGI-PGF)"/>
            <person name="Sucgang R."/>
            <person name="Kuo A."/>
            <person name="Tian X."/>
            <person name="Salerno W."/>
            <person name="Parikh A."/>
            <person name="Feasley C.L."/>
            <person name="Dalin E."/>
            <person name="Tu H."/>
            <person name="Huang E."/>
            <person name="Barry K."/>
            <person name="Lindquist E."/>
            <person name="Shapiro H."/>
            <person name="Bruce D."/>
            <person name="Schmutz J."/>
            <person name="Salamov A."/>
            <person name="Fey P."/>
            <person name="Gaudet P."/>
            <person name="Anjard C."/>
            <person name="Babu M.M."/>
            <person name="Basu S."/>
            <person name="Bushmanova Y."/>
            <person name="van der Wel H."/>
            <person name="Katoh-Kurasawa M."/>
            <person name="Dinh C."/>
            <person name="Coutinho P.M."/>
            <person name="Saito T."/>
            <person name="Elias M."/>
            <person name="Schaap P."/>
            <person name="Kay R.R."/>
            <person name="Henrissat B."/>
            <person name="Eichinger L."/>
            <person name="Rivero F."/>
            <person name="Putnam N.H."/>
            <person name="West C.M."/>
            <person name="Loomis W.F."/>
            <person name="Chisholm R.L."/>
            <person name="Shaulsky G."/>
            <person name="Strassmann J.E."/>
            <person name="Queller D.C."/>
            <person name="Kuspa A."/>
            <person name="Grigoriev I.V."/>
        </authorList>
    </citation>
    <scope>NUCLEOTIDE SEQUENCE [LARGE SCALE GENOMIC DNA]</scope>
    <source>
        <strain evidence="3">QSDP1</strain>
    </source>
</reference>
<protein>
    <submittedName>
        <fullName evidence="2">Uncharacterized protein</fullName>
    </submittedName>
</protein>
<proteinExistence type="predicted"/>
<dbReference type="AlphaFoldDB" id="F0ZRX9"/>
<name>F0ZRX9_DICPU</name>
<evidence type="ECO:0000313" key="3">
    <source>
        <dbReference type="Proteomes" id="UP000001064"/>
    </source>
</evidence>
<feature type="compositionally biased region" description="Low complexity" evidence="1">
    <location>
        <begin position="84"/>
        <end position="100"/>
    </location>
</feature>
<evidence type="ECO:0000256" key="1">
    <source>
        <dbReference type="SAM" id="MobiDB-lite"/>
    </source>
</evidence>